<evidence type="ECO:0000313" key="10">
    <source>
        <dbReference type="EMBL" id="MDA3613904.1"/>
    </source>
</evidence>
<evidence type="ECO:0000256" key="2">
    <source>
        <dbReference type="ARBA" id="ARBA00008114"/>
    </source>
</evidence>
<feature type="transmembrane region" description="Helical" evidence="7">
    <location>
        <begin position="46"/>
        <end position="63"/>
    </location>
</feature>
<organism evidence="10 11">
    <name type="scientific">Polluticaenibacter yanchengensis</name>
    <dbReference type="NCBI Taxonomy" id="3014562"/>
    <lineage>
        <taxon>Bacteria</taxon>
        <taxon>Pseudomonadati</taxon>
        <taxon>Bacteroidota</taxon>
        <taxon>Chitinophagia</taxon>
        <taxon>Chitinophagales</taxon>
        <taxon>Chitinophagaceae</taxon>
        <taxon>Polluticaenibacter</taxon>
    </lineage>
</organism>
<keyword evidence="11" id="KW-1185">Reference proteome</keyword>
<dbReference type="InterPro" id="IPR027470">
    <property type="entry name" value="Cation_efflux_CTD"/>
</dbReference>
<reference evidence="10 11" key="1">
    <citation type="submission" date="2022-12" db="EMBL/GenBank/DDBJ databases">
        <title>Chitinophagaceae gen. sp. nov., a new member of the family Chitinophagaceae, isolated from soil in a chemical factory.</title>
        <authorList>
            <person name="Ke Z."/>
        </authorList>
    </citation>
    <scope>NUCLEOTIDE SEQUENCE [LARGE SCALE GENOMIC DNA]</scope>
    <source>
        <strain evidence="10 11">LY-5</strain>
    </source>
</reference>
<dbReference type="InterPro" id="IPR036837">
    <property type="entry name" value="Cation_efflux_CTD_sf"/>
</dbReference>
<name>A0ABT4UH28_9BACT</name>
<evidence type="ECO:0000256" key="4">
    <source>
        <dbReference type="ARBA" id="ARBA00022692"/>
    </source>
</evidence>
<dbReference type="EMBL" id="JAQGEF010000003">
    <property type="protein sequence ID" value="MDA3613904.1"/>
    <property type="molecule type" value="Genomic_DNA"/>
</dbReference>
<dbReference type="NCBIfam" id="TIGR01297">
    <property type="entry name" value="CDF"/>
    <property type="match status" value="1"/>
</dbReference>
<feature type="transmembrane region" description="Helical" evidence="7">
    <location>
        <begin position="114"/>
        <end position="137"/>
    </location>
</feature>
<feature type="transmembrane region" description="Helical" evidence="7">
    <location>
        <begin position="12"/>
        <end position="34"/>
    </location>
</feature>
<evidence type="ECO:0000259" key="9">
    <source>
        <dbReference type="Pfam" id="PF16916"/>
    </source>
</evidence>
<keyword evidence="3" id="KW-0813">Transport</keyword>
<dbReference type="Proteomes" id="UP001210231">
    <property type="component" value="Unassembled WGS sequence"/>
</dbReference>
<proteinExistence type="inferred from homology"/>
<evidence type="ECO:0000313" key="11">
    <source>
        <dbReference type="Proteomes" id="UP001210231"/>
    </source>
</evidence>
<keyword evidence="6 7" id="KW-0472">Membrane</keyword>
<dbReference type="InterPro" id="IPR002524">
    <property type="entry name" value="Cation_efflux"/>
</dbReference>
<dbReference type="SUPFAM" id="SSF160240">
    <property type="entry name" value="Cation efflux protein cytoplasmic domain-like"/>
    <property type="match status" value="1"/>
</dbReference>
<accession>A0ABT4UH28</accession>
<sequence>MSLENNKKAFQLQKWVSVVGLLLFFVKMAGYFITKSVAILTDALESIANVIAGFFSLYSLYLASQPRDKEHPYGHGKVEFISAAVEGVLISFSGVFILFESVKRLMHPAEVESIGWGILAVFIGAVVNGFIGLRAIAIGKSTRSLALTASGKHLLSDLYSSIGLLIGLGLMYFVKWPWLDSALAIIFAGIILYTGIKIIRESVAGIMDETDQELLENIVRILNENRRDAWIDVHNLRVIRYGSRLHIDCHLTLPWYYNLKDAHREIDKFNVLIDDYCGSKVELFMHTDYCLPQSCQICILDNCKVRQLAFEKRVTFTSHNIFVNRKHNIKDAE</sequence>
<evidence type="ECO:0000256" key="3">
    <source>
        <dbReference type="ARBA" id="ARBA00022448"/>
    </source>
</evidence>
<dbReference type="RefSeq" id="WP_407030234.1">
    <property type="nucleotide sequence ID" value="NZ_JAQGEF010000003.1"/>
</dbReference>
<feature type="domain" description="Cation efflux protein cytoplasmic" evidence="9">
    <location>
        <begin position="211"/>
        <end position="286"/>
    </location>
</feature>
<evidence type="ECO:0000256" key="1">
    <source>
        <dbReference type="ARBA" id="ARBA00004141"/>
    </source>
</evidence>
<comment type="caution">
    <text evidence="10">The sequence shown here is derived from an EMBL/GenBank/DDBJ whole genome shotgun (WGS) entry which is preliminary data.</text>
</comment>
<evidence type="ECO:0000259" key="8">
    <source>
        <dbReference type="Pfam" id="PF01545"/>
    </source>
</evidence>
<evidence type="ECO:0000256" key="7">
    <source>
        <dbReference type="SAM" id="Phobius"/>
    </source>
</evidence>
<feature type="domain" description="Cation efflux protein transmembrane" evidence="8">
    <location>
        <begin position="18"/>
        <end position="206"/>
    </location>
</feature>
<keyword evidence="4 7" id="KW-0812">Transmembrane</keyword>
<dbReference type="PANTHER" id="PTHR43840">
    <property type="entry name" value="MITOCHONDRIAL METAL TRANSPORTER 1-RELATED"/>
    <property type="match status" value="1"/>
</dbReference>
<feature type="transmembrane region" description="Helical" evidence="7">
    <location>
        <begin position="83"/>
        <end position="102"/>
    </location>
</feature>
<comment type="similarity">
    <text evidence="2">Belongs to the cation diffusion facilitator (CDF) transporter (TC 2.A.4) family.</text>
</comment>
<dbReference type="InterPro" id="IPR058533">
    <property type="entry name" value="Cation_efflux_TM"/>
</dbReference>
<evidence type="ECO:0000256" key="5">
    <source>
        <dbReference type="ARBA" id="ARBA00022989"/>
    </source>
</evidence>
<dbReference type="Pfam" id="PF01545">
    <property type="entry name" value="Cation_efflux"/>
    <property type="match status" value="1"/>
</dbReference>
<feature type="transmembrane region" description="Helical" evidence="7">
    <location>
        <begin position="181"/>
        <end position="199"/>
    </location>
</feature>
<comment type="subcellular location">
    <subcellularLocation>
        <location evidence="1">Membrane</location>
        <topology evidence="1">Multi-pass membrane protein</topology>
    </subcellularLocation>
</comment>
<protein>
    <submittedName>
        <fullName evidence="10">Cation diffusion facilitator family transporter</fullName>
    </submittedName>
</protein>
<dbReference type="PANTHER" id="PTHR43840:SF15">
    <property type="entry name" value="MITOCHONDRIAL METAL TRANSPORTER 1-RELATED"/>
    <property type="match status" value="1"/>
</dbReference>
<keyword evidence="5 7" id="KW-1133">Transmembrane helix</keyword>
<dbReference type="InterPro" id="IPR050291">
    <property type="entry name" value="CDF_Transporter"/>
</dbReference>
<evidence type="ECO:0000256" key="6">
    <source>
        <dbReference type="ARBA" id="ARBA00023136"/>
    </source>
</evidence>
<dbReference type="Gene3D" id="1.20.1510.10">
    <property type="entry name" value="Cation efflux protein transmembrane domain"/>
    <property type="match status" value="1"/>
</dbReference>
<dbReference type="Gene3D" id="3.30.70.1350">
    <property type="entry name" value="Cation efflux protein, cytoplasmic domain"/>
    <property type="match status" value="1"/>
</dbReference>
<gene>
    <name evidence="10" type="ORF">O3P16_03730</name>
</gene>
<dbReference type="SUPFAM" id="SSF161111">
    <property type="entry name" value="Cation efflux protein transmembrane domain-like"/>
    <property type="match status" value="1"/>
</dbReference>
<dbReference type="InterPro" id="IPR027469">
    <property type="entry name" value="Cation_efflux_TMD_sf"/>
</dbReference>
<dbReference type="Pfam" id="PF16916">
    <property type="entry name" value="ZT_dimer"/>
    <property type="match status" value="1"/>
</dbReference>